<accession>E2AW47</accession>
<dbReference type="OMA" id="MANDLDY"/>
<dbReference type="AlphaFoldDB" id="E2AW47"/>
<dbReference type="PANTHER" id="PTHR45749:SF21">
    <property type="entry name" value="DUF4371 DOMAIN-CONTAINING PROTEIN"/>
    <property type="match status" value="1"/>
</dbReference>
<dbReference type="STRING" id="104421.E2AW47"/>
<reference evidence="1 2" key="1">
    <citation type="journal article" date="2010" name="Science">
        <title>Genomic comparison of the ants Camponotus floridanus and Harpegnathos saltator.</title>
        <authorList>
            <person name="Bonasio R."/>
            <person name="Zhang G."/>
            <person name="Ye C."/>
            <person name="Mutti N.S."/>
            <person name="Fang X."/>
            <person name="Qin N."/>
            <person name="Donahue G."/>
            <person name="Yang P."/>
            <person name="Li Q."/>
            <person name="Li C."/>
            <person name="Zhang P."/>
            <person name="Huang Z."/>
            <person name="Berger S.L."/>
            <person name="Reinberg D."/>
            <person name="Wang J."/>
            <person name="Liebig J."/>
        </authorList>
    </citation>
    <scope>NUCLEOTIDE SEQUENCE [LARGE SCALE GENOMIC DNA]</scope>
    <source>
        <strain evidence="2">C129</strain>
    </source>
</reference>
<dbReference type="EMBL" id="GL443235">
    <property type="protein sequence ID" value="EFN62342.1"/>
    <property type="molecule type" value="Genomic_DNA"/>
</dbReference>
<dbReference type="PANTHER" id="PTHR45749">
    <property type="match status" value="1"/>
</dbReference>
<sequence length="58" mass="6653">ATAEASFSKLKIIKNYLRSTMMHTRLSDLAMISIEKEMANDLDYNDIVETFAKVKARK</sequence>
<organism evidence="2">
    <name type="scientific">Camponotus floridanus</name>
    <name type="common">Florida carpenter ant</name>
    <dbReference type="NCBI Taxonomy" id="104421"/>
    <lineage>
        <taxon>Eukaryota</taxon>
        <taxon>Metazoa</taxon>
        <taxon>Ecdysozoa</taxon>
        <taxon>Arthropoda</taxon>
        <taxon>Hexapoda</taxon>
        <taxon>Insecta</taxon>
        <taxon>Pterygota</taxon>
        <taxon>Neoptera</taxon>
        <taxon>Endopterygota</taxon>
        <taxon>Hymenoptera</taxon>
        <taxon>Apocrita</taxon>
        <taxon>Aculeata</taxon>
        <taxon>Formicoidea</taxon>
        <taxon>Formicidae</taxon>
        <taxon>Formicinae</taxon>
        <taxon>Camponotus</taxon>
    </lineage>
</organism>
<feature type="non-terminal residue" evidence="1">
    <location>
        <position position="58"/>
    </location>
</feature>
<evidence type="ECO:0000313" key="2">
    <source>
        <dbReference type="Proteomes" id="UP000000311"/>
    </source>
</evidence>
<name>E2AW47_CAMFO</name>
<keyword evidence="2" id="KW-1185">Reference proteome</keyword>
<proteinExistence type="predicted"/>
<gene>
    <name evidence="1" type="ORF">EAG_09710</name>
</gene>
<dbReference type="Proteomes" id="UP000000311">
    <property type="component" value="Unassembled WGS sequence"/>
</dbReference>
<evidence type="ECO:0000313" key="1">
    <source>
        <dbReference type="EMBL" id="EFN62342.1"/>
    </source>
</evidence>
<feature type="non-terminal residue" evidence="1">
    <location>
        <position position="1"/>
    </location>
</feature>
<protein>
    <submittedName>
        <fullName evidence="1">Uncharacterized protein</fullName>
    </submittedName>
</protein>
<dbReference type="InParanoid" id="E2AW47"/>